<dbReference type="Proteomes" id="UP000015102">
    <property type="component" value="Unassembled WGS sequence"/>
</dbReference>
<evidence type="ECO:0000313" key="1">
    <source>
        <dbReference type="EnsemblMetazoa" id="MESCA006655-PA"/>
    </source>
</evidence>
<dbReference type="EMBL" id="CAQQ02392430">
    <property type="status" value="NOT_ANNOTATED_CDS"/>
    <property type="molecule type" value="Genomic_DNA"/>
</dbReference>
<sequence>MALSDRGPRTYKSEYGFFLLKNMNSCQLINGTILCNPSAMIKVDKSSDTCITTLYSSDCRYFTNYECEKVEDICSFQRTTNFKEFTHISENKFFAIFKRNSKLKFKEGEVNYIYKCEDGRQELGNAAVINVKVLVPVLVKGQLNRLFYVPKNILESQEVEYLKDQSMKNLVVSTDRGSRSYNSEYGFFLLKNMDSCQLFNETFLCDPSAMIKVEKSSDTCITSLYFSDCKYFTNNDCRKVYEKCSFEKTTNFKEFTHISENIFFAIFKRNSKLNFKEGEVNYIYKCEDGRQELGTLIFDKWVTNKFTGTVEVEENCSLITAHFQ</sequence>
<evidence type="ECO:0000313" key="2">
    <source>
        <dbReference type="Proteomes" id="UP000015102"/>
    </source>
</evidence>
<dbReference type="EMBL" id="CAQQ02392429">
    <property type="status" value="NOT_ANNOTATED_CDS"/>
    <property type="molecule type" value="Genomic_DNA"/>
</dbReference>
<reference evidence="1" key="2">
    <citation type="submission" date="2015-06" db="UniProtKB">
        <authorList>
            <consortium name="EnsemblMetazoa"/>
        </authorList>
    </citation>
    <scope>IDENTIFICATION</scope>
</reference>
<dbReference type="AlphaFoldDB" id="T1GSJ5"/>
<keyword evidence="2" id="KW-1185">Reference proteome</keyword>
<organism evidence="1 2">
    <name type="scientific">Megaselia scalaris</name>
    <name type="common">Humpbacked fly</name>
    <name type="synonym">Phora scalaris</name>
    <dbReference type="NCBI Taxonomy" id="36166"/>
    <lineage>
        <taxon>Eukaryota</taxon>
        <taxon>Metazoa</taxon>
        <taxon>Ecdysozoa</taxon>
        <taxon>Arthropoda</taxon>
        <taxon>Hexapoda</taxon>
        <taxon>Insecta</taxon>
        <taxon>Pterygota</taxon>
        <taxon>Neoptera</taxon>
        <taxon>Endopterygota</taxon>
        <taxon>Diptera</taxon>
        <taxon>Brachycera</taxon>
        <taxon>Muscomorpha</taxon>
        <taxon>Platypezoidea</taxon>
        <taxon>Phoridae</taxon>
        <taxon>Megaseliini</taxon>
        <taxon>Megaselia</taxon>
    </lineage>
</organism>
<reference evidence="2" key="1">
    <citation type="submission" date="2013-02" db="EMBL/GenBank/DDBJ databases">
        <authorList>
            <person name="Hughes D."/>
        </authorList>
    </citation>
    <scope>NUCLEOTIDE SEQUENCE</scope>
    <source>
        <strain>Durham</strain>
        <strain evidence="2">NC isolate 2 -- Noor lab</strain>
    </source>
</reference>
<dbReference type="EnsemblMetazoa" id="MESCA006655-RA">
    <property type="protein sequence ID" value="MESCA006655-PA"/>
    <property type="gene ID" value="MESCA006655"/>
</dbReference>
<dbReference type="HOGENOM" id="CLU_858651_0_0_1"/>
<accession>T1GSJ5</accession>
<proteinExistence type="predicted"/>
<name>T1GSJ5_MEGSC</name>
<protein>
    <submittedName>
        <fullName evidence="1">Uncharacterized protein</fullName>
    </submittedName>
</protein>